<keyword evidence="1" id="KW-0472">Membrane</keyword>
<evidence type="ECO:0000313" key="2">
    <source>
        <dbReference type="EMBL" id="MBW89422.1"/>
    </source>
</evidence>
<protein>
    <submittedName>
        <fullName evidence="2">Uncharacterized protein</fullName>
    </submittedName>
</protein>
<keyword evidence="1" id="KW-1133">Transmembrane helix</keyword>
<dbReference type="AlphaFoldDB" id="A0A2P2J7F6"/>
<evidence type="ECO:0000256" key="1">
    <source>
        <dbReference type="SAM" id="Phobius"/>
    </source>
</evidence>
<proteinExistence type="predicted"/>
<name>A0A2P2J7F6_RHIMU</name>
<sequence length="77" mass="9197">MILPIFLSHFFIQLTLSILSFYIRLGFYTIEILMKAIQQKSKEFLRIMLIKATELRSKTSKLRLKCSWCHWVCSRSP</sequence>
<dbReference type="EMBL" id="GGEC01008939">
    <property type="protein sequence ID" value="MBW89422.1"/>
    <property type="molecule type" value="Transcribed_RNA"/>
</dbReference>
<reference evidence="2" key="1">
    <citation type="submission" date="2018-02" db="EMBL/GenBank/DDBJ databases">
        <title>Rhizophora mucronata_Transcriptome.</title>
        <authorList>
            <person name="Meera S.P."/>
            <person name="Sreeshan A."/>
            <person name="Augustine A."/>
        </authorList>
    </citation>
    <scope>NUCLEOTIDE SEQUENCE</scope>
    <source>
        <tissue evidence="2">Leaf</tissue>
    </source>
</reference>
<accession>A0A2P2J7F6</accession>
<keyword evidence="1" id="KW-0812">Transmembrane</keyword>
<feature type="transmembrane region" description="Helical" evidence="1">
    <location>
        <begin position="6"/>
        <end position="25"/>
    </location>
</feature>
<organism evidence="2">
    <name type="scientific">Rhizophora mucronata</name>
    <name type="common">Asiatic mangrove</name>
    <dbReference type="NCBI Taxonomy" id="61149"/>
    <lineage>
        <taxon>Eukaryota</taxon>
        <taxon>Viridiplantae</taxon>
        <taxon>Streptophyta</taxon>
        <taxon>Embryophyta</taxon>
        <taxon>Tracheophyta</taxon>
        <taxon>Spermatophyta</taxon>
        <taxon>Magnoliopsida</taxon>
        <taxon>eudicotyledons</taxon>
        <taxon>Gunneridae</taxon>
        <taxon>Pentapetalae</taxon>
        <taxon>rosids</taxon>
        <taxon>fabids</taxon>
        <taxon>Malpighiales</taxon>
        <taxon>Rhizophoraceae</taxon>
        <taxon>Rhizophora</taxon>
    </lineage>
</organism>